<accession>A0A8J6DYF4</accession>
<dbReference type="InterPro" id="IPR023578">
    <property type="entry name" value="Ras_GEF_dom_sf"/>
</dbReference>
<dbReference type="InterPro" id="IPR001895">
    <property type="entry name" value="RASGEF_cat_dom"/>
</dbReference>
<dbReference type="SUPFAM" id="SSF48366">
    <property type="entry name" value="Ras GEF"/>
    <property type="match status" value="1"/>
</dbReference>
<dbReference type="Gene3D" id="1.10.840.10">
    <property type="entry name" value="Ras guanine-nucleotide exchange factors catalytic domain"/>
    <property type="match status" value="1"/>
</dbReference>
<evidence type="ECO:0000313" key="6">
    <source>
        <dbReference type="Proteomes" id="UP000700334"/>
    </source>
</evidence>
<dbReference type="EMBL" id="JAGFMF010011051">
    <property type="protein sequence ID" value="KAG8524964.1"/>
    <property type="molecule type" value="Genomic_DNA"/>
</dbReference>
<evidence type="ECO:0000313" key="5">
    <source>
        <dbReference type="EMBL" id="KAG8524964.1"/>
    </source>
</evidence>
<dbReference type="InterPro" id="IPR008937">
    <property type="entry name" value="Ras-like_GEF"/>
</dbReference>
<dbReference type="Pfam" id="PF00617">
    <property type="entry name" value="RasGEF"/>
    <property type="match status" value="1"/>
</dbReference>
<dbReference type="Proteomes" id="UP000700334">
    <property type="component" value="Unassembled WGS sequence"/>
</dbReference>
<feature type="region of interest" description="Disordered" evidence="3">
    <location>
        <begin position="1"/>
        <end position="37"/>
    </location>
</feature>
<dbReference type="InterPro" id="IPR036964">
    <property type="entry name" value="RASGEF_cat_dom_sf"/>
</dbReference>
<dbReference type="AlphaFoldDB" id="A0A8J6DYF4"/>
<feature type="compositionally biased region" description="Polar residues" evidence="3">
    <location>
        <begin position="1"/>
        <end position="21"/>
    </location>
</feature>
<evidence type="ECO:0000256" key="2">
    <source>
        <dbReference type="PROSITE-ProRule" id="PRU00168"/>
    </source>
</evidence>
<feature type="domain" description="Ras-GEF" evidence="4">
    <location>
        <begin position="276"/>
        <end position="379"/>
    </location>
</feature>
<keyword evidence="1 2" id="KW-0344">Guanine-nucleotide releasing factor</keyword>
<dbReference type="GO" id="GO:0005085">
    <property type="term" value="F:guanyl-nucleotide exchange factor activity"/>
    <property type="evidence" value="ECO:0007669"/>
    <property type="project" value="UniProtKB-KW"/>
</dbReference>
<dbReference type="GO" id="GO:0007265">
    <property type="term" value="P:Ras protein signal transduction"/>
    <property type="evidence" value="ECO:0007669"/>
    <property type="project" value="TreeGrafter"/>
</dbReference>
<gene>
    <name evidence="5" type="ORF">J0S82_012309</name>
</gene>
<keyword evidence="6" id="KW-1185">Reference proteome</keyword>
<proteinExistence type="predicted"/>
<protein>
    <submittedName>
        <fullName evidence="5">Ral guanine nucleotide dissociation stimulator</fullName>
    </submittedName>
</protein>
<evidence type="ECO:0000259" key="4">
    <source>
        <dbReference type="PROSITE" id="PS50009"/>
    </source>
</evidence>
<evidence type="ECO:0000256" key="3">
    <source>
        <dbReference type="SAM" id="MobiDB-lite"/>
    </source>
</evidence>
<evidence type="ECO:0000256" key="1">
    <source>
        <dbReference type="ARBA" id="ARBA00022658"/>
    </source>
</evidence>
<dbReference type="GO" id="GO:0005886">
    <property type="term" value="C:plasma membrane"/>
    <property type="evidence" value="ECO:0007669"/>
    <property type="project" value="TreeGrafter"/>
</dbReference>
<dbReference type="PANTHER" id="PTHR23113:SF223">
    <property type="entry name" value="RAL-GDS-RELATED PROTEIN"/>
    <property type="match status" value="1"/>
</dbReference>
<dbReference type="OrthoDB" id="9808951at2759"/>
<comment type="caution">
    <text evidence="5">The sequence shown here is derived from an EMBL/GenBank/DDBJ whole genome shotgun (WGS) entry which is preliminary data.</text>
</comment>
<organism evidence="5 6">
    <name type="scientific">Galemys pyrenaicus</name>
    <name type="common">Iberian desman</name>
    <name type="synonym">Pyrenean desman</name>
    <dbReference type="NCBI Taxonomy" id="202257"/>
    <lineage>
        <taxon>Eukaryota</taxon>
        <taxon>Metazoa</taxon>
        <taxon>Chordata</taxon>
        <taxon>Craniata</taxon>
        <taxon>Vertebrata</taxon>
        <taxon>Euteleostomi</taxon>
        <taxon>Mammalia</taxon>
        <taxon>Eutheria</taxon>
        <taxon>Laurasiatheria</taxon>
        <taxon>Eulipotyphla</taxon>
        <taxon>Talpidae</taxon>
        <taxon>Galemys</taxon>
    </lineage>
</organism>
<dbReference type="PROSITE" id="PS50009">
    <property type="entry name" value="RASGEF_CAT"/>
    <property type="match status" value="1"/>
</dbReference>
<sequence length="379" mass="42697">MEKQQPSGRSGPEKQQPQGTTPAEEEEGPKEKRTSTQEIIDEMVDGFKYSDSLDKWQKCHTTDNVRCWPEGMEEELMYDCYSSSLGPGQVHQATNNIQCCSGWRETDSTLTQHEACTMQALTSGRMEKLRQYVVIAFPDRNIPCITTFLFSDQAFNSTQYFLDQMWGRELPTPSVGQCALTHIWNSWTEQYLKMTPPCPSFKITVAFGHNIVLGSDQNLPAPQMLVQLEILNSTESEPEELEPALLTAPTPEPTCPWLRSRTNLQRKEKCDIKTFPPRLVAQQLTLMDAELFKEVVPHDCLGSTWSRRNKPGNEHLSPTVRATISQFNLVASCVITTCLGDLSMTAQDRARVVEHWIKVASVCCDTPSDMLTAWASSPP</sequence>
<dbReference type="PANTHER" id="PTHR23113">
    <property type="entry name" value="GUANINE NUCLEOTIDE EXCHANGE FACTOR"/>
    <property type="match status" value="1"/>
</dbReference>
<name>A0A8J6DYF4_GALPY</name>
<reference evidence="5" key="1">
    <citation type="journal article" date="2021" name="Evol. Appl.">
        <title>The genome of the Pyrenean desman and the effects of bottlenecks and inbreeding on the genomic landscape of an endangered species.</title>
        <authorList>
            <person name="Escoda L."/>
            <person name="Castresana J."/>
        </authorList>
    </citation>
    <scope>NUCLEOTIDE SEQUENCE</scope>
    <source>
        <strain evidence="5">IBE-C5619</strain>
    </source>
</reference>